<proteinExistence type="predicted"/>
<dbReference type="AlphaFoldDB" id="A0A5P2DN14"/>
<evidence type="ECO:0000256" key="5">
    <source>
        <dbReference type="ARBA" id="ARBA00022833"/>
    </source>
</evidence>
<evidence type="ECO:0000256" key="3">
    <source>
        <dbReference type="ARBA" id="ARBA00022723"/>
    </source>
</evidence>
<dbReference type="Gene3D" id="3.40.390.10">
    <property type="entry name" value="Collagenase (Catalytic Domain)"/>
    <property type="match status" value="1"/>
</dbReference>
<sequence length="297" mass="30898">MVCAIGVVVMGRHTTYAFETYRAVADAGRAEVLAATTSPFQIEVRFVGGLTSGQRDVFAQAAERWARVIVGDLETAIVRDFTGDVVIDDLLIDAEGVAIDGVFGTLGEAGPIRFRRDTAVTGARLPATGIMRFDKADLGQMEDDGSLLDVITHEMGHVLGIGTVWSIFGLLKDFPGPNPTFVGPGAMKEFGDLIGAGQPTPVPVANVGGAGSAGGHWRERVFGTELMSPNIGGPGNPMSRLTVASLGDLGYQVDLDAAEPYALPDPLVIAMGGPGESAAPRGVMLPTVPSSIPADRP</sequence>
<dbReference type="InterPro" id="IPR024079">
    <property type="entry name" value="MetalloPept_cat_dom_sf"/>
</dbReference>
<gene>
    <name evidence="7" type="ORF">DEJ51_22305</name>
</gene>
<dbReference type="GO" id="GO:0007155">
    <property type="term" value="P:cell adhesion"/>
    <property type="evidence" value="ECO:0007669"/>
    <property type="project" value="InterPro"/>
</dbReference>
<accession>A0A5P2DN14</accession>
<evidence type="ECO:0000313" key="8">
    <source>
        <dbReference type="Proteomes" id="UP000324101"/>
    </source>
</evidence>
<keyword evidence="6" id="KW-0482">Metalloprotease</keyword>
<dbReference type="SUPFAM" id="SSF55486">
    <property type="entry name" value="Metalloproteases ('zincins'), catalytic domain"/>
    <property type="match status" value="2"/>
</dbReference>
<dbReference type="InterPro" id="IPR001577">
    <property type="entry name" value="Peptidase_M8"/>
</dbReference>
<keyword evidence="3" id="KW-0479">Metal-binding</keyword>
<keyword evidence="4" id="KW-0378">Hydrolase</keyword>
<dbReference type="GO" id="GO:0016020">
    <property type="term" value="C:membrane"/>
    <property type="evidence" value="ECO:0007669"/>
    <property type="project" value="InterPro"/>
</dbReference>
<dbReference type="OrthoDB" id="61573at2"/>
<name>A0A5P2DN14_STRVZ</name>
<evidence type="ECO:0000256" key="4">
    <source>
        <dbReference type="ARBA" id="ARBA00022801"/>
    </source>
</evidence>
<reference evidence="7 8" key="1">
    <citation type="submission" date="2018-05" db="EMBL/GenBank/DDBJ databases">
        <title>Streptomyces venezuelae.</title>
        <authorList>
            <person name="Kim W."/>
            <person name="Lee N."/>
            <person name="Cho B.-K."/>
        </authorList>
    </citation>
    <scope>NUCLEOTIDE SEQUENCE [LARGE SCALE GENOMIC DNA]</scope>
    <source>
        <strain evidence="7 8">ATCC 21018</strain>
    </source>
</reference>
<dbReference type="Gene3D" id="3.90.132.10">
    <property type="entry name" value="Leishmanolysin , domain 2"/>
    <property type="match status" value="1"/>
</dbReference>
<keyword evidence="2" id="KW-0645">Protease</keyword>
<dbReference type="EMBL" id="CP029189">
    <property type="protein sequence ID" value="QES56572.1"/>
    <property type="molecule type" value="Genomic_DNA"/>
</dbReference>
<evidence type="ECO:0000256" key="6">
    <source>
        <dbReference type="ARBA" id="ARBA00023049"/>
    </source>
</evidence>
<dbReference type="Pfam" id="PF01457">
    <property type="entry name" value="Peptidase_M8"/>
    <property type="match status" value="1"/>
</dbReference>
<dbReference type="GO" id="GO:0004222">
    <property type="term" value="F:metalloendopeptidase activity"/>
    <property type="evidence" value="ECO:0007669"/>
    <property type="project" value="InterPro"/>
</dbReference>
<keyword evidence="5" id="KW-0862">Zinc</keyword>
<dbReference type="GO" id="GO:0006508">
    <property type="term" value="P:proteolysis"/>
    <property type="evidence" value="ECO:0007669"/>
    <property type="project" value="UniProtKB-KW"/>
</dbReference>
<dbReference type="GO" id="GO:0046872">
    <property type="term" value="F:metal ion binding"/>
    <property type="evidence" value="ECO:0007669"/>
    <property type="project" value="UniProtKB-KW"/>
</dbReference>
<organism evidence="7 8">
    <name type="scientific">Streptomyces venezuelae</name>
    <dbReference type="NCBI Taxonomy" id="54571"/>
    <lineage>
        <taxon>Bacteria</taxon>
        <taxon>Bacillati</taxon>
        <taxon>Actinomycetota</taxon>
        <taxon>Actinomycetes</taxon>
        <taxon>Kitasatosporales</taxon>
        <taxon>Streptomycetaceae</taxon>
        <taxon>Streptomyces</taxon>
    </lineage>
</organism>
<evidence type="ECO:0000313" key="7">
    <source>
        <dbReference type="EMBL" id="QES56572.1"/>
    </source>
</evidence>
<evidence type="ECO:0000256" key="2">
    <source>
        <dbReference type="ARBA" id="ARBA00022670"/>
    </source>
</evidence>
<dbReference type="Proteomes" id="UP000324101">
    <property type="component" value="Chromosome"/>
</dbReference>
<evidence type="ECO:0000256" key="1">
    <source>
        <dbReference type="ARBA" id="ARBA00001947"/>
    </source>
</evidence>
<protein>
    <submittedName>
        <fullName evidence="7">Peptidase</fullName>
    </submittedName>
</protein>
<comment type="cofactor">
    <cofactor evidence="1">
        <name>Zn(2+)</name>
        <dbReference type="ChEBI" id="CHEBI:29105"/>
    </cofactor>
</comment>